<dbReference type="Pfam" id="PF18050">
    <property type="entry name" value="Cyclophil_like2"/>
    <property type="match status" value="1"/>
</dbReference>
<feature type="region of interest" description="Disordered" evidence="1">
    <location>
        <begin position="27"/>
        <end position="52"/>
    </location>
</feature>
<feature type="compositionally biased region" description="Low complexity" evidence="1">
    <location>
        <begin position="27"/>
        <end position="43"/>
    </location>
</feature>
<evidence type="ECO:0000259" key="3">
    <source>
        <dbReference type="Pfam" id="PF18050"/>
    </source>
</evidence>
<evidence type="ECO:0000256" key="2">
    <source>
        <dbReference type="SAM" id="SignalP"/>
    </source>
</evidence>
<sequence length="168" mass="18301">MRYSFLIIMLFMSMIGLGASSCGESGDNINPGNNTENNDNSNNGGNGDESMTSNKISIRVNSKTFTATLLDNNSAKAFLEILPLTMNMIELNGNEKYFDLPQSLPTNSSNPRTIQNGDLMLYGSRTLVLFYKTFSTSYSYTRLGRIDDTSGLAAALGSGNVTVTFEKE</sequence>
<evidence type="ECO:0000313" key="4">
    <source>
        <dbReference type="EMBL" id="SCD19115.1"/>
    </source>
</evidence>
<evidence type="ECO:0000313" key="5">
    <source>
        <dbReference type="Proteomes" id="UP000187464"/>
    </source>
</evidence>
<dbReference type="Gene3D" id="2.40.100.20">
    <property type="match status" value="1"/>
</dbReference>
<dbReference type="Proteomes" id="UP000187464">
    <property type="component" value="Chromosome I"/>
</dbReference>
<gene>
    <name evidence="4" type="ORF">PSM36_0280</name>
</gene>
<accession>A0A1R3T573</accession>
<dbReference type="PROSITE" id="PS51257">
    <property type="entry name" value="PROKAR_LIPOPROTEIN"/>
    <property type="match status" value="1"/>
</dbReference>
<organism evidence="4 5">
    <name type="scientific">Proteiniphilum saccharofermentans</name>
    <dbReference type="NCBI Taxonomy" id="1642647"/>
    <lineage>
        <taxon>Bacteria</taxon>
        <taxon>Pseudomonadati</taxon>
        <taxon>Bacteroidota</taxon>
        <taxon>Bacteroidia</taxon>
        <taxon>Bacteroidales</taxon>
        <taxon>Dysgonomonadaceae</taxon>
        <taxon>Proteiniphilum</taxon>
    </lineage>
</organism>
<protein>
    <recommendedName>
        <fullName evidence="3">Cyclophilin-like domain-containing protein</fullName>
    </recommendedName>
</protein>
<dbReference type="RefSeq" id="WP_173823104.1">
    <property type="nucleotide sequence ID" value="NZ_LT605205.1"/>
</dbReference>
<proteinExistence type="predicted"/>
<feature type="signal peptide" evidence="2">
    <location>
        <begin position="1"/>
        <end position="18"/>
    </location>
</feature>
<name>A0A1R3T573_9BACT</name>
<feature type="chain" id="PRO_5010203527" description="Cyclophilin-like domain-containing protein" evidence="2">
    <location>
        <begin position="19"/>
        <end position="168"/>
    </location>
</feature>
<dbReference type="KEGG" id="psac:PSM36_0280"/>
<dbReference type="STRING" id="1642647.PSM36_0280"/>
<dbReference type="AlphaFoldDB" id="A0A1R3T573"/>
<dbReference type="InterPro" id="IPR029000">
    <property type="entry name" value="Cyclophilin-like_dom_sf"/>
</dbReference>
<evidence type="ECO:0000256" key="1">
    <source>
        <dbReference type="SAM" id="MobiDB-lite"/>
    </source>
</evidence>
<reference evidence="4 5" key="1">
    <citation type="submission" date="2016-08" db="EMBL/GenBank/DDBJ databases">
        <authorList>
            <person name="Seilhamer J.J."/>
        </authorList>
    </citation>
    <scope>NUCLEOTIDE SEQUENCE [LARGE SCALE GENOMIC DNA]</scope>
    <source>
        <strain evidence="4">M3/6</strain>
    </source>
</reference>
<dbReference type="SUPFAM" id="SSF50891">
    <property type="entry name" value="Cyclophilin-like"/>
    <property type="match status" value="1"/>
</dbReference>
<keyword evidence="2" id="KW-0732">Signal</keyword>
<feature type="domain" description="Cyclophilin-like" evidence="3">
    <location>
        <begin position="58"/>
        <end position="166"/>
    </location>
</feature>
<dbReference type="InterPro" id="IPR041183">
    <property type="entry name" value="Cyclophilin-like"/>
</dbReference>
<dbReference type="EMBL" id="LT605205">
    <property type="protein sequence ID" value="SCD19115.1"/>
    <property type="molecule type" value="Genomic_DNA"/>
</dbReference>
<keyword evidence="5" id="KW-1185">Reference proteome</keyword>